<dbReference type="PROSITE" id="PS50929">
    <property type="entry name" value="ABC_TM1F"/>
    <property type="match status" value="1"/>
</dbReference>
<dbReference type="Pfam" id="PF00005">
    <property type="entry name" value="ABC_tran"/>
    <property type="match status" value="1"/>
</dbReference>
<comment type="subcellular location">
    <subcellularLocation>
        <location evidence="1">Cell membrane</location>
        <topology evidence="1">Multi-pass membrane protein</topology>
    </subcellularLocation>
</comment>
<dbReference type="PANTHER" id="PTHR43394:SF1">
    <property type="entry name" value="ATP-BINDING CASSETTE SUB-FAMILY B MEMBER 10, MITOCHONDRIAL"/>
    <property type="match status" value="1"/>
</dbReference>
<dbReference type="RefSeq" id="WP_243769403.1">
    <property type="nucleotide sequence ID" value="NZ_CP071839.1"/>
</dbReference>
<dbReference type="InterPro" id="IPR003593">
    <property type="entry name" value="AAA+_ATPase"/>
</dbReference>
<reference evidence="15 16" key="1">
    <citation type="submission" date="2021-03" db="EMBL/GenBank/DDBJ databases">
        <title>Complete genome sequence of Streptomyces cyanogenus S136, producer of anticancer angucycline landomycin A.</title>
        <authorList>
            <person name="Hrab P."/>
            <person name="Ruckert C."/>
            <person name="Busche T."/>
            <person name="Ostash I."/>
            <person name="Kalinowski J."/>
            <person name="Fedorenko V."/>
            <person name="Yushchuk O."/>
            <person name="Ostash B."/>
        </authorList>
    </citation>
    <scope>NUCLEOTIDE SEQUENCE [LARGE SCALE GENOMIC DNA]</scope>
    <source>
        <strain evidence="15 16">S136</strain>
    </source>
</reference>
<dbReference type="Gene3D" id="1.20.1560.10">
    <property type="entry name" value="ABC transporter type 1, transmembrane domain"/>
    <property type="match status" value="1"/>
</dbReference>
<comment type="function">
    <text evidence="8">ABC transporter involved in fatty acid import. Transmembrane domains (TMD) form a pore in the membrane and the ATP-binding domain (NBD) is responsible for energy generation.</text>
</comment>
<evidence type="ECO:0000256" key="11">
    <source>
        <dbReference type="SAM" id="Phobius"/>
    </source>
</evidence>
<dbReference type="PROSITE" id="PS00211">
    <property type="entry name" value="ABC_TRANSPORTER_1"/>
    <property type="match status" value="1"/>
</dbReference>
<dbReference type="SUPFAM" id="SSF52540">
    <property type="entry name" value="P-loop containing nucleoside triphosphate hydrolases"/>
    <property type="match status" value="1"/>
</dbReference>
<reference evidence="14" key="2">
    <citation type="journal article" name="Sci. Rep.">
        <title>Eliciting the silent lucensomycin biosynthetic pathway in Streptomyces cyanogenus S136 via manipulation of the global regulatory gene adpA.</title>
        <authorList>
            <person name="Yushchuk O."/>
            <person name="Ostash I."/>
            <person name="Mosker E."/>
            <person name="Vlasiuk I."/>
            <person name="Deneka M."/>
            <person name="Ruckert C."/>
            <person name="Busche T."/>
            <person name="Fedorenko V."/>
            <person name="Kalinowski J."/>
            <person name="Sussmuth R.D."/>
            <person name="Ostash B."/>
        </authorList>
    </citation>
    <scope>NUCLEOTIDE SEQUENCE</scope>
    <source>
        <strain evidence="14">S136</strain>
    </source>
</reference>
<evidence type="ECO:0000313" key="15">
    <source>
        <dbReference type="EMBL" id="QTE02446.1"/>
    </source>
</evidence>
<evidence type="ECO:0000256" key="9">
    <source>
        <dbReference type="ARBA" id="ARBA00061644"/>
    </source>
</evidence>
<keyword evidence="3 11" id="KW-0812">Transmembrane</keyword>
<proteinExistence type="inferred from homology"/>
<dbReference type="InterPro" id="IPR003439">
    <property type="entry name" value="ABC_transporter-like_ATP-bd"/>
</dbReference>
<dbReference type="PANTHER" id="PTHR43394">
    <property type="entry name" value="ATP-DEPENDENT PERMEASE MDL1, MITOCHONDRIAL"/>
    <property type="match status" value="1"/>
</dbReference>
<evidence type="ECO:0000313" key="14">
    <source>
        <dbReference type="EMBL" id="QSE03593.1"/>
    </source>
</evidence>
<evidence type="ECO:0000256" key="5">
    <source>
        <dbReference type="ARBA" id="ARBA00022840"/>
    </source>
</evidence>
<evidence type="ECO:0000256" key="1">
    <source>
        <dbReference type="ARBA" id="ARBA00004651"/>
    </source>
</evidence>
<dbReference type="SMART" id="SM00382">
    <property type="entry name" value="AAA"/>
    <property type="match status" value="1"/>
</dbReference>
<dbReference type="GO" id="GO:0005524">
    <property type="term" value="F:ATP binding"/>
    <property type="evidence" value="ECO:0007669"/>
    <property type="project" value="UniProtKB-KW"/>
</dbReference>
<accession>A0A896WPP8</accession>
<evidence type="ECO:0000256" key="10">
    <source>
        <dbReference type="ARBA" id="ARBA00071747"/>
    </source>
</evidence>
<dbReference type="FunFam" id="3.40.50.300:FF:000287">
    <property type="entry name" value="Multidrug ABC transporter ATP-binding protein"/>
    <property type="match status" value="1"/>
</dbReference>
<dbReference type="EMBL" id="MW175861">
    <property type="protein sequence ID" value="QSE03593.1"/>
    <property type="molecule type" value="Genomic_DNA"/>
</dbReference>
<sequence length="640" mass="68087">MTEKKQAADPGGTLRAIARLMRPHRTVLAVTVLVSLAGVVVNIIAPLRLGHATNLIVAGVAGEALPAGLTKGQALARLRAEGHGTLASVYDTVDFTPGRGIDFAAVASVLSTALALYAAGSAANFVQERMAANVVQAIARDVRTRAEAKLARLPLGYFDGQPRGELLNRVTNDVDNLQQVLQQTLSQLGTAVMYASGLTAVMFVISPLLAALLLASLPVCAVIAAKLSARARPRFAEQWAATGALATHVEDMYTGHALVRVFGRQAHSEAEFDEHNEKAYRAGSAAQFLAATVEPALGFVSNLNYVAVSVIGVLRVASGALSLGEVQAFLQYTNQFSNQAGQIGAVVGKLQSGLASAERVFAFLDADEQSAEPTEPASLATVSGHVEFHDVSFRYRRDRPLIENFSLSVPPGTTVAIVGPTGAGKTTLGNLLMRFYEPDAGRILLDGVDIATMSREALRSRMGLVLQDTWLFEGTVAENIAYGRPRATREEIVTAARAMRVDHFLRTLPKGYDTVLDEAAGMSAGERQLITVARAFLSSPSVLILDEATSSVDTRSELLVQQAMAGLRRGRTSFVIAHRLSTIRDADLILVMDRGRIVEQGTHDELLAADGAYARLYTAQFEAVSGDTQGGASRQSGLTR</sequence>
<dbReference type="AlphaFoldDB" id="A0A896WPP8"/>
<evidence type="ECO:0000313" key="16">
    <source>
        <dbReference type="Proteomes" id="UP000663908"/>
    </source>
</evidence>
<feature type="transmembrane region" description="Helical" evidence="11">
    <location>
        <begin position="27"/>
        <end position="45"/>
    </location>
</feature>
<evidence type="ECO:0000256" key="4">
    <source>
        <dbReference type="ARBA" id="ARBA00022741"/>
    </source>
</evidence>
<dbReference type="CDD" id="cd03254">
    <property type="entry name" value="ABCC_Glucan_exporter_like"/>
    <property type="match status" value="1"/>
</dbReference>
<dbReference type="InterPro" id="IPR039421">
    <property type="entry name" value="Type_1_exporter"/>
</dbReference>
<keyword evidence="16" id="KW-1185">Reference proteome</keyword>
<feature type="transmembrane region" description="Helical" evidence="11">
    <location>
        <begin position="200"/>
        <end position="225"/>
    </location>
</feature>
<keyword evidence="2" id="KW-0813">Transport</keyword>
<gene>
    <name evidence="14" type="primary">lcm9</name>
    <name evidence="15" type="ORF">S1361_34260</name>
</gene>
<evidence type="ECO:0000256" key="6">
    <source>
        <dbReference type="ARBA" id="ARBA00022989"/>
    </source>
</evidence>
<dbReference type="InterPro" id="IPR027417">
    <property type="entry name" value="P-loop_NTPase"/>
</dbReference>
<comment type="similarity">
    <text evidence="9">Belongs to the ABC transporter superfamily. Lipid exporter (TC 3.A.1.106) family.</text>
</comment>
<dbReference type="InterPro" id="IPR017871">
    <property type="entry name" value="ABC_transporter-like_CS"/>
</dbReference>
<keyword evidence="7 11" id="KW-0472">Membrane</keyword>
<keyword evidence="5 15" id="KW-0067">ATP-binding</keyword>
<dbReference type="GO" id="GO:0005886">
    <property type="term" value="C:plasma membrane"/>
    <property type="evidence" value="ECO:0007669"/>
    <property type="project" value="UniProtKB-SubCell"/>
</dbReference>
<dbReference type="EMBL" id="CP071839">
    <property type="protein sequence ID" value="QTE02446.1"/>
    <property type="molecule type" value="Genomic_DNA"/>
</dbReference>
<dbReference type="CDD" id="cd18547">
    <property type="entry name" value="ABC_6TM_Tm288_like"/>
    <property type="match status" value="1"/>
</dbReference>
<feature type="domain" description="ABC transmembrane type-1" evidence="13">
    <location>
        <begin position="29"/>
        <end position="352"/>
    </location>
</feature>
<dbReference type="Pfam" id="PF00664">
    <property type="entry name" value="ABC_membrane"/>
    <property type="match status" value="1"/>
</dbReference>
<organism evidence="14">
    <name type="scientific">Streptomyces cyanogenus</name>
    <dbReference type="NCBI Taxonomy" id="80860"/>
    <lineage>
        <taxon>Bacteria</taxon>
        <taxon>Bacillati</taxon>
        <taxon>Actinomycetota</taxon>
        <taxon>Actinomycetes</taxon>
        <taxon>Kitasatosporales</taxon>
        <taxon>Streptomycetaceae</taxon>
        <taxon>Streptomyces</taxon>
    </lineage>
</organism>
<name>A0A896WPP8_STRCY</name>
<feature type="domain" description="ABC transporter" evidence="12">
    <location>
        <begin position="386"/>
        <end position="619"/>
    </location>
</feature>
<keyword evidence="4" id="KW-0547">Nucleotide-binding</keyword>
<evidence type="ECO:0000259" key="12">
    <source>
        <dbReference type="PROSITE" id="PS50893"/>
    </source>
</evidence>
<evidence type="ECO:0000256" key="3">
    <source>
        <dbReference type="ARBA" id="ARBA00022692"/>
    </source>
</evidence>
<dbReference type="InterPro" id="IPR036640">
    <property type="entry name" value="ABC1_TM_sf"/>
</dbReference>
<evidence type="ECO:0000256" key="7">
    <source>
        <dbReference type="ARBA" id="ARBA00023136"/>
    </source>
</evidence>
<evidence type="ECO:0000256" key="2">
    <source>
        <dbReference type="ARBA" id="ARBA00022448"/>
    </source>
</evidence>
<dbReference type="SUPFAM" id="SSF90123">
    <property type="entry name" value="ABC transporter transmembrane region"/>
    <property type="match status" value="1"/>
</dbReference>
<dbReference type="PROSITE" id="PS50893">
    <property type="entry name" value="ABC_TRANSPORTER_2"/>
    <property type="match status" value="1"/>
</dbReference>
<dbReference type="GO" id="GO:0016887">
    <property type="term" value="F:ATP hydrolysis activity"/>
    <property type="evidence" value="ECO:0007669"/>
    <property type="project" value="InterPro"/>
</dbReference>
<dbReference type="InterPro" id="IPR011527">
    <property type="entry name" value="ABC1_TM_dom"/>
</dbReference>
<dbReference type="GO" id="GO:0015421">
    <property type="term" value="F:ABC-type oligopeptide transporter activity"/>
    <property type="evidence" value="ECO:0007669"/>
    <property type="project" value="TreeGrafter"/>
</dbReference>
<keyword evidence="6 11" id="KW-1133">Transmembrane helix</keyword>
<protein>
    <recommendedName>
        <fullName evidence="10">Fatty acid ABC transporter ATP-binding/permease protein</fullName>
    </recommendedName>
</protein>
<dbReference type="Proteomes" id="UP000663908">
    <property type="component" value="Chromosome"/>
</dbReference>
<evidence type="ECO:0000256" key="8">
    <source>
        <dbReference type="ARBA" id="ARBA00055053"/>
    </source>
</evidence>
<dbReference type="Gene3D" id="3.40.50.300">
    <property type="entry name" value="P-loop containing nucleotide triphosphate hydrolases"/>
    <property type="match status" value="1"/>
</dbReference>
<evidence type="ECO:0000259" key="13">
    <source>
        <dbReference type="PROSITE" id="PS50929"/>
    </source>
</evidence>